<accession>A0A6S4P8C3</accession>
<evidence type="ECO:0000313" key="2">
    <source>
        <dbReference type="Proteomes" id="UP000505087"/>
    </source>
</evidence>
<organism evidence="1 2">
    <name type="scientific">uncultured phage_MedDCM-OCT-S28-C3</name>
    <dbReference type="NCBI Taxonomy" id="2740802"/>
    <lineage>
        <taxon>Viruses</taxon>
        <taxon>Duplodnaviria</taxon>
        <taxon>Heunggongvirae</taxon>
        <taxon>Uroviricota</taxon>
        <taxon>Caudoviricetes</taxon>
        <taxon>Autographivirales</taxon>
        <taxon>Pedosvirus</taxon>
        <taxon>Pedosvirus S28C3</taxon>
    </lineage>
</organism>
<dbReference type="Proteomes" id="UP000505087">
    <property type="component" value="Segment"/>
</dbReference>
<dbReference type="KEGG" id="vg:55412175"/>
<evidence type="ECO:0000313" key="1">
    <source>
        <dbReference type="EMBL" id="BAQ94009.1"/>
    </source>
</evidence>
<keyword evidence="2" id="KW-1185">Reference proteome</keyword>
<name>A0A6S4P8C3_9CAUD</name>
<proteinExistence type="predicted"/>
<dbReference type="GeneID" id="55412175"/>
<protein>
    <submittedName>
        <fullName evidence="1">Uncharacterized protein</fullName>
    </submittedName>
</protein>
<dbReference type="RefSeq" id="YP_009778067.1">
    <property type="nucleotide sequence ID" value="NC_047710.1"/>
</dbReference>
<reference evidence="1 2" key="1">
    <citation type="journal article" date="2013" name="PLoS Genet.">
        <title>Expanding the Marine Virosphere Using Metagenomics.</title>
        <authorList>
            <person name="Mizuno C.M."/>
            <person name="Rodriguez-Valera F."/>
            <person name="Kimes N.E."/>
            <person name="Ghai R."/>
        </authorList>
    </citation>
    <scope>NUCLEOTIDE SEQUENCE [LARGE SCALE GENOMIC DNA]</scope>
    <source>
        <strain evidence="1">UvMED-CGR-U-MedDCM-OCT-S28-C3</strain>
    </source>
</reference>
<dbReference type="EMBL" id="AP013539">
    <property type="protein sequence ID" value="BAQ94009.1"/>
    <property type="molecule type" value="Genomic_DNA"/>
</dbReference>
<sequence>MNYHKWFIKYAGKARTTGRSSTGHVTVRAMSANHAITLAMVEIPNTLSRVQITTVQQLE</sequence>